<evidence type="ECO:0000313" key="3">
    <source>
        <dbReference type="Proteomes" id="UP000053268"/>
    </source>
</evidence>
<dbReference type="EMBL" id="KQ459598">
    <property type="protein sequence ID" value="KPI94559.1"/>
    <property type="molecule type" value="Genomic_DNA"/>
</dbReference>
<proteinExistence type="evidence at transcript level"/>
<sequence>MKCKGSGKTFESLTFTGDEMCRVAGMACAGLSLAHASALRDALAAAMLCRPDRDRTMYRLVDISIGKGGCGS</sequence>
<evidence type="ECO:0000313" key="1">
    <source>
        <dbReference type="EMBL" id="BAM20167.1"/>
    </source>
</evidence>
<dbReference type="Proteomes" id="UP000053268">
    <property type="component" value="Unassembled WGS sequence"/>
</dbReference>
<reference evidence="1" key="1">
    <citation type="journal article" date="2012" name="BMC Biol.">
        <title>Comprehensive microarray-based analysis for stage-specific larval camouflage pattern-associated genes in the swallowtail butterfly, Papilio xuthus.</title>
        <authorList>
            <person name="Futahashi R."/>
            <person name="Shirataki H."/>
            <person name="Narita T."/>
            <person name="Mita K."/>
            <person name="Fujiwara H."/>
        </authorList>
    </citation>
    <scope>NUCLEOTIDE SEQUENCE</scope>
    <source>
        <tissue evidence="1">Epidermis</tissue>
    </source>
</reference>
<organism evidence="1">
    <name type="scientific">Papilio xuthus</name>
    <name type="common">Asian swallowtail butterfly</name>
    <dbReference type="NCBI Taxonomy" id="66420"/>
    <lineage>
        <taxon>Eukaryota</taxon>
        <taxon>Metazoa</taxon>
        <taxon>Ecdysozoa</taxon>
        <taxon>Arthropoda</taxon>
        <taxon>Hexapoda</taxon>
        <taxon>Insecta</taxon>
        <taxon>Pterygota</taxon>
        <taxon>Neoptera</taxon>
        <taxon>Endopterygota</taxon>
        <taxon>Lepidoptera</taxon>
        <taxon>Glossata</taxon>
        <taxon>Ditrysia</taxon>
        <taxon>Papilionoidea</taxon>
        <taxon>Papilionidae</taxon>
        <taxon>Papilioninae</taxon>
        <taxon>Papilio</taxon>
    </lineage>
</organism>
<gene>
    <name evidence="2" type="ORF">RR46_05811</name>
</gene>
<dbReference type="AlphaFoldDB" id="I4DQH7"/>
<evidence type="ECO:0000313" key="2">
    <source>
        <dbReference type="EMBL" id="KPI94559.1"/>
    </source>
</evidence>
<reference evidence="2 3" key="2">
    <citation type="journal article" date="2015" name="Nat. Commun.">
        <title>Outbred genome sequencing and CRISPR/Cas9 gene editing in butterflies.</title>
        <authorList>
            <person name="Li X."/>
            <person name="Fan D."/>
            <person name="Zhang W."/>
            <person name="Liu G."/>
            <person name="Zhang L."/>
            <person name="Zhao L."/>
            <person name="Fang X."/>
            <person name="Chen L."/>
            <person name="Dong Y."/>
            <person name="Chen Y."/>
            <person name="Ding Y."/>
            <person name="Zhao R."/>
            <person name="Feng M."/>
            <person name="Zhu Y."/>
            <person name="Feng Y."/>
            <person name="Jiang X."/>
            <person name="Zhu D."/>
            <person name="Xiang H."/>
            <person name="Feng X."/>
            <person name="Li S."/>
            <person name="Wang J."/>
            <person name="Zhang G."/>
            <person name="Kronforst M.R."/>
            <person name="Wang W."/>
        </authorList>
    </citation>
    <scope>NUCLEOTIDE SEQUENCE [LARGE SCALE GENOMIC DNA]</scope>
    <source>
        <strain evidence="2">Ya'a_city_454_Px</strain>
        <tissue evidence="2">Whole body</tissue>
    </source>
</reference>
<keyword evidence="3" id="KW-1185">Reference proteome</keyword>
<name>I4DQH7_PAPXU</name>
<dbReference type="EMBL" id="AK404152">
    <property type="protein sequence ID" value="BAM20167.1"/>
    <property type="molecule type" value="mRNA"/>
</dbReference>
<accession>I4DQH7</accession>
<protein>
    <submittedName>
        <fullName evidence="1">Uncharacterized protein</fullName>
    </submittedName>
</protein>